<keyword evidence="5 12" id="KW-0963">Cytoplasm</keyword>
<accession>A0ABQ6MMP6</accession>
<keyword evidence="4 12" id="KW-0813">Transport</keyword>
<dbReference type="PANTHER" id="PTHR11043:SF0">
    <property type="entry name" value="COATOMER SUBUNIT ZETA"/>
    <property type="match status" value="1"/>
</dbReference>
<evidence type="ECO:0000256" key="11">
    <source>
        <dbReference type="ARBA" id="ARBA00045555"/>
    </source>
</evidence>
<dbReference type="Proteomes" id="UP001165060">
    <property type="component" value="Unassembled WGS sequence"/>
</dbReference>
<evidence type="ECO:0000256" key="1">
    <source>
        <dbReference type="ARBA" id="ARBA00004255"/>
    </source>
</evidence>
<dbReference type="Pfam" id="PF01217">
    <property type="entry name" value="Clat_adaptor_s"/>
    <property type="match status" value="1"/>
</dbReference>
<protein>
    <recommendedName>
        <fullName evidence="12">Coatomer subunit zeta</fullName>
    </recommendedName>
</protein>
<comment type="subunit">
    <text evidence="3 12">Oligomeric complex that consists of at least the alpha, beta, beta', gamma, delta, epsilon and zeta subunits.</text>
</comment>
<dbReference type="PANTHER" id="PTHR11043">
    <property type="entry name" value="ZETA-COAT PROTEIN"/>
    <property type="match status" value="1"/>
</dbReference>
<evidence type="ECO:0000313" key="14">
    <source>
        <dbReference type="EMBL" id="GMI28613.1"/>
    </source>
</evidence>
<keyword evidence="15" id="KW-1185">Reference proteome</keyword>
<evidence type="ECO:0000256" key="8">
    <source>
        <dbReference type="ARBA" id="ARBA00023034"/>
    </source>
</evidence>
<comment type="similarity">
    <text evidence="2 12">Belongs to the adaptor complexes small subunit family.</text>
</comment>
<keyword evidence="7 12" id="KW-0653">Protein transport</keyword>
<dbReference type="InterPro" id="IPR022775">
    <property type="entry name" value="AP_mu_sigma_su"/>
</dbReference>
<evidence type="ECO:0000256" key="4">
    <source>
        <dbReference type="ARBA" id="ARBA00022448"/>
    </source>
</evidence>
<evidence type="ECO:0000256" key="3">
    <source>
        <dbReference type="ARBA" id="ARBA00011775"/>
    </source>
</evidence>
<dbReference type="EMBL" id="BRYB01000365">
    <property type="protein sequence ID" value="GMI28613.1"/>
    <property type="molecule type" value="Genomic_DNA"/>
</dbReference>
<comment type="subcellular location">
    <subcellularLocation>
        <location evidence="12">Cytoplasm</location>
    </subcellularLocation>
    <subcellularLocation>
        <location evidence="1 12">Golgi apparatus membrane</location>
        <topology evidence="1 12">Peripheral membrane protein</topology>
        <orientation evidence="1 12">Cytoplasmic side</orientation>
    </subcellularLocation>
    <subcellularLocation>
        <location evidence="12">Cytoplasmic vesicle</location>
        <location evidence="12">COPI-coated vesicle membrane</location>
        <topology evidence="12">Peripheral membrane protein</topology>
        <orientation evidence="12">Cytoplasmic side</orientation>
    </subcellularLocation>
</comment>
<dbReference type="InterPro" id="IPR011012">
    <property type="entry name" value="Longin-like_dom_sf"/>
</dbReference>
<evidence type="ECO:0000256" key="6">
    <source>
        <dbReference type="ARBA" id="ARBA00022892"/>
    </source>
</evidence>
<keyword evidence="10 12" id="KW-0968">Cytoplasmic vesicle</keyword>
<proteinExistence type="inferred from homology"/>
<sequence>MSRKTKSLGKSEAEVCVVDGLLCVVRAGGDVRVAIVGPSTESELVLSHVLDGFFSALAGILHGQLERRVILDNLELVMLLIDELADGGRILETDAASLMSRVLMREPGEDPAAGGGQAIGELTIGQALKQAREQLVSNLSQQGM</sequence>
<evidence type="ECO:0000256" key="12">
    <source>
        <dbReference type="RuleBase" id="RU366053"/>
    </source>
</evidence>
<evidence type="ECO:0000256" key="10">
    <source>
        <dbReference type="ARBA" id="ARBA00023329"/>
    </source>
</evidence>
<evidence type="ECO:0000256" key="2">
    <source>
        <dbReference type="ARBA" id="ARBA00006972"/>
    </source>
</evidence>
<name>A0ABQ6MMP6_9STRA</name>
<dbReference type="InterPro" id="IPR039652">
    <property type="entry name" value="Coatomer_zeta"/>
</dbReference>
<evidence type="ECO:0000313" key="15">
    <source>
        <dbReference type="Proteomes" id="UP001165060"/>
    </source>
</evidence>
<keyword evidence="8 12" id="KW-0333">Golgi apparatus</keyword>
<evidence type="ECO:0000256" key="7">
    <source>
        <dbReference type="ARBA" id="ARBA00022927"/>
    </source>
</evidence>
<keyword evidence="9 12" id="KW-0472">Membrane</keyword>
<reference evidence="14 15" key="1">
    <citation type="journal article" date="2023" name="Commun. Biol.">
        <title>Genome analysis of Parmales, the sister group of diatoms, reveals the evolutionary specialization of diatoms from phago-mixotrophs to photoautotrophs.</title>
        <authorList>
            <person name="Ban H."/>
            <person name="Sato S."/>
            <person name="Yoshikawa S."/>
            <person name="Yamada K."/>
            <person name="Nakamura Y."/>
            <person name="Ichinomiya M."/>
            <person name="Sato N."/>
            <person name="Blanc-Mathieu R."/>
            <person name="Endo H."/>
            <person name="Kuwata A."/>
            <person name="Ogata H."/>
        </authorList>
    </citation>
    <scope>NUCLEOTIDE SEQUENCE [LARGE SCALE GENOMIC DNA]</scope>
</reference>
<dbReference type="SUPFAM" id="SSF64356">
    <property type="entry name" value="SNARE-like"/>
    <property type="match status" value="1"/>
</dbReference>
<evidence type="ECO:0000256" key="9">
    <source>
        <dbReference type="ARBA" id="ARBA00023136"/>
    </source>
</evidence>
<keyword evidence="6 12" id="KW-0931">ER-Golgi transport</keyword>
<dbReference type="Gene3D" id="3.30.450.60">
    <property type="match status" value="1"/>
</dbReference>
<organism evidence="14 15">
    <name type="scientific">Tetraparma gracilis</name>
    <dbReference type="NCBI Taxonomy" id="2962635"/>
    <lineage>
        <taxon>Eukaryota</taxon>
        <taxon>Sar</taxon>
        <taxon>Stramenopiles</taxon>
        <taxon>Ochrophyta</taxon>
        <taxon>Bolidophyceae</taxon>
        <taxon>Parmales</taxon>
        <taxon>Triparmaceae</taxon>
        <taxon>Tetraparma</taxon>
    </lineage>
</organism>
<comment type="caution">
    <text evidence="14">The sequence shown here is derived from an EMBL/GenBank/DDBJ whole genome shotgun (WGS) entry which is preliminary data.</text>
</comment>
<evidence type="ECO:0000256" key="5">
    <source>
        <dbReference type="ARBA" id="ARBA00022490"/>
    </source>
</evidence>
<gene>
    <name evidence="14" type="ORF">TeGR_g7801</name>
</gene>
<evidence type="ECO:0000259" key="13">
    <source>
        <dbReference type="Pfam" id="PF01217"/>
    </source>
</evidence>
<comment type="function">
    <text evidence="11">The coatomer is a cytosolic protein complex that binds to dilysine motifs and reversibly associates with Golgi non-clathrin-coated vesicles, which further mediate biosynthetic protein transport from the ER, via the Golgi up to the trans Golgi network. Coatomer complex is required for budding from Golgi membranes, and is essential for the retrograde Golgi-to-ER transport of dilysine-tagged proteins. The zeta subunit may be involved in regulating the coat assembly and, hence, the rate of biosynthetic protein transport due to its association-dissociation properties with the coatomer complex.</text>
</comment>
<feature type="domain" description="AP complex mu/sigma subunit" evidence="13">
    <location>
        <begin position="15"/>
        <end position="106"/>
    </location>
</feature>